<dbReference type="InterPro" id="IPR036396">
    <property type="entry name" value="Cyt_P450_sf"/>
</dbReference>
<feature type="binding site" description="axial binding residue" evidence="6">
    <location>
        <position position="388"/>
    </location>
    <ligand>
        <name>heme</name>
        <dbReference type="ChEBI" id="CHEBI:30413"/>
    </ligand>
    <ligandPart>
        <name>Fe</name>
        <dbReference type="ChEBI" id="CHEBI:18248"/>
    </ligandPart>
</feature>
<dbReference type="PANTHER" id="PTHR24303">
    <property type="entry name" value="HEME-BINDING MONOOXYGENASE FAMILY"/>
    <property type="match status" value="1"/>
</dbReference>
<evidence type="ECO:0000256" key="4">
    <source>
        <dbReference type="ARBA" id="ARBA00023004"/>
    </source>
</evidence>
<evidence type="ECO:0000256" key="3">
    <source>
        <dbReference type="ARBA" id="ARBA00023002"/>
    </source>
</evidence>
<dbReference type="PANTHER" id="PTHR24303:SF31">
    <property type="entry name" value="CYTOCHROME P450 307A1-RELATED"/>
    <property type="match status" value="1"/>
</dbReference>
<evidence type="ECO:0000256" key="5">
    <source>
        <dbReference type="ARBA" id="ARBA00023033"/>
    </source>
</evidence>
<keyword evidence="5" id="KW-0503">Monooxygenase</keyword>
<evidence type="ECO:0000256" key="2">
    <source>
        <dbReference type="ARBA" id="ARBA00022723"/>
    </source>
</evidence>
<dbReference type="GO" id="GO:0016705">
    <property type="term" value="F:oxidoreductase activity, acting on paired donors, with incorporation or reduction of molecular oxygen"/>
    <property type="evidence" value="ECO:0007669"/>
    <property type="project" value="InterPro"/>
</dbReference>
<keyword evidence="6" id="KW-0349">Heme</keyword>
<dbReference type="Pfam" id="PF00067">
    <property type="entry name" value="p450"/>
    <property type="match status" value="1"/>
</dbReference>
<dbReference type="Gene3D" id="1.10.630.10">
    <property type="entry name" value="Cytochrome P450"/>
    <property type="match status" value="1"/>
</dbReference>
<protein>
    <submittedName>
        <fullName evidence="7">Cytochrome P450</fullName>
    </submittedName>
</protein>
<dbReference type="PRINTS" id="PR00463">
    <property type="entry name" value="EP450I"/>
</dbReference>
<dbReference type="HOGENOM" id="CLU_037319_0_0_11"/>
<keyword evidence="8" id="KW-1185">Reference proteome</keyword>
<dbReference type="EMBL" id="CP006764">
    <property type="protein sequence ID" value="AIT60605.1"/>
    <property type="molecule type" value="Genomic_DNA"/>
</dbReference>
<proteinExistence type="predicted"/>
<evidence type="ECO:0000256" key="1">
    <source>
        <dbReference type="ARBA" id="ARBA00001971"/>
    </source>
</evidence>
<organism evidence="7 8">
    <name type="scientific">Corynebacterium doosanense CAU 212 = DSM 45436</name>
    <dbReference type="NCBI Taxonomy" id="558173"/>
    <lineage>
        <taxon>Bacteria</taxon>
        <taxon>Bacillati</taxon>
        <taxon>Actinomycetota</taxon>
        <taxon>Actinomycetes</taxon>
        <taxon>Mycobacteriales</taxon>
        <taxon>Corynebacteriaceae</taxon>
        <taxon>Corynebacterium</taxon>
    </lineage>
</organism>
<accession>A0A097IEQ1</accession>
<evidence type="ECO:0000313" key="8">
    <source>
        <dbReference type="Proteomes" id="UP000029914"/>
    </source>
</evidence>
<dbReference type="GO" id="GO:0020037">
    <property type="term" value="F:heme binding"/>
    <property type="evidence" value="ECO:0007669"/>
    <property type="project" value="InterPro"/>
</dbReference>
<dbReference type="KEGG" id="cdo:CDOO_04575"/>
<reference evidence="7 8" key="1">
    <citation type="submission" date="2013-09" db="EMBL/GenBank/DDBJ databases">
        <title>Complete genome sequence of Corynebacterium doosanense CAU 212(T) (=DSM 45436(T)), isolated from activated sludge.</title>
        <authorList>
            <person name="Schaffert L."/>
            <person name="Albersmeier A."/>
            <person name="Kalinowski J."/>
            <person name="Ruckert C."/>
        </authorList>
    </citation>
    <scope>NUCLEOTIDE SEQUENCE [LARGE SCALE GENOMIC DNA]</scope>
    <source>
        <strain evidence="7 8">CAU 212</strain>
    </source>
</reference>
<dbReference type="SUPFAM" id="SSF48264">
    <property type="entry name" value="Cytochrome P450"/>
    <property type="match status" value="1"/>
</dbReference>
<keyword evidence="2 6" id="KW-0479">Metal-binding</keyword>
<keyword evidence="3" id="KW-0560">Oxidoreductase</keyword>
<dbReference type="InterPro" id="IPR002401">
    <property type="entry name" value="Cyt_P450_E_grp-I"/>
</dbReference>
<comment type="cofactor">
    <cofactor evidence="1 6">
        <name>heme</name>
        <dbReference type="ChEBI" id="CHEBI:30413"/>
    </cofactor>
</comment>
<dbReference type="InterPro" id="IPR001128">
    <property type="entry name" value="Cyt_P450"/>
</dbReference>
<dbReference type="STRING" id="558173.CDOO_04575"/>
<dbReference type="GO" id="GO:0004497">
    <property type="term" value="F:monooxygenase activity"/>
    <property type="evidence" value="ECO:0007669"/>
    <property type="project" value="UniProtKB-KW"/>
</dbReference>
<keyword evidence="4 6" id="KW-0408">Iron</keyword>
<evidence type="ECO:0000256" key="6">
    <source>
        <dbReference type="PIRSR" id="PIRSR602401-1"/>
    </source>
</evidence>
<evidence type="ECO:0000313" key="7">
    <source>
        <dbReference type="EMBL" id="AIT60605.1"/>
    </source>
</evidence>
<dbReference type="Proteomes" id="UP000029914">
    <property type="component" value="Chromosome"/>
</dbReference>
<gene>
    <name evidence="7" type="ORF">CDOO_04575</name>
</gene>
<sequence length="441" mass="48361">MSDHTSSSGCPFVNKEQSANFLANGYLTQSKLRHAAGLAPDSQTPIRTRAMFKEATLIRGEGGVDAFYDSSRMKRGGAMPKFIQGPLFGEGAVHTLDGEEHSVRKNQLADVAYVDENVADFGAVVDEELHTLLDEWAAGEHTDVHTGAALAYGRAAFRWAGVELPRDEADEKSLQMTQLLDGFGHLGPGHIQARLNRRRLDAWYENLITEARSGTRTAPSGTALDAMANLRGVDGELIDAKTAGIELQNLTRPTIAVARFAAFAAVALVENPEWVQRIRAEQSGCSFLGGREAVAFAQEVRRIFPFVPMLPAMATEDTEIMGCPVNKDERVALDFYGTLTDPNHWENPETFDPQRFLDMEGLETLEDYEKIKAFIPQGGAEVRTGHRCPGEKIAVTALTATVVALCQDNVSISGSPEDRTFDWTQVLTRPDTGVRVRVTRR</sequence>
<name>A0A097IEQ1_9CORY</name>
<dbReference type="eggNOG" id="COG2124">
    <property type="taxonomic scope" value="Bacteria"/>
</dbReference>
<dbReference type="RefSeq" id="WP_018021878.1">
    <property type="nucleotide sequence ID" value="NZ_AQUX01000004.1"/>
</dbReference>
<dbReference type="GO" id="GO:0005506">
    <property type="term" value="F:iron ion binding"/>
    <property type="evidence" value="ECO:0007669"/>
    <property type="project" value="InterPro"/>
</dbReference>
<dbReference type="AlphaFoldDB" id="A0A097IEQ1"/>